<sequence length="183" mass="20078">MAKKKETSKKKVEIKTPSVLTAKVKTADVMSTESQVKRLGLQFNLISVLIVVLFIFQIYTYYQVRNISKNVVAGGNGTAVESPLSQDNLIKYADEIGINKKDFTKCLESGEATARVEVDSKQGAELGVQGTPGFFINGKFLGGAFPIETFREIIDKELDGSATGNCTDYSEQLQTYCADENNQ</sequence>
<accession>A0A2M7U676</accession>
<dbReference type="InterPro" id="IPR001853">
    <property type="entry name" value="DSBA-like_thioredoxin_dom"/>
</dbReference>
<comment type="caution">
    <text evidence="3">The sequence shown here is derived from an EMBL/GenBank/DDBJ whole genome shotgun (WGS) entry which is preliminary data.</text>
</comment>
<feature type="transmembrane region" description="Helical" evidence="1">
    <location>
        <begin position="43"/>
        <end position="62"/>
    </location>
</feature>
<feature type="non-terminal residue" evidence="3">
    <location>
        <position position="183"/>
    </location>
</feature>
<dbReference type="InterPro" id="IPR036249">
    <property type="entry name" value="Thioredoxin-like_sf"/>
</dbReference>
<dbReference type="Gene3D" id="3.40.30.10">
    <property type="entry name" value="Glutaredoxin"/>
    <property type="match status" value="1"/>
</dbReference>
<evidence type="ECO:0000313" key="3">
    <source>
        <dbReference type="EMBL" id="PIZ66602.1"/>
    </source>
</evidence>
<dbReference type="AlphaFoldDB" id="A0A2M7U676"/>
<keyword evidence="1" id="KW-0472">Membrane</keyword>
<keyword evidence="1" id="KW-1133">Transmembrane helix</keyword>
<dbReference type="GO" id="GO:0016491">
    <property type="term" value="F:oxidoreductase activity"/>
    <property type="evidence" value="ECO:0007669"/>
    <property type="project" value="InterPro"/>
</dbReference>
<protein>
    <recommendedName>
        <fullName evidence="2">DSBA-like thioredoxin domain-containing protein</fullName>
    </recommendedName>
</protein>
<dbReference type="EMBL" id="PFOD01000002">
    <property type="protein sequence ID" value="PIZ66602.1"/>
    <property type="molecule type" value="Genomic_DNA"/>
</dbReference>
<evidence type="ECO:0000313" key="4">
    <source>
        <dbReference type="Proteomes" id="UP000230027"/>
    </source>
</evidence>
<name>A0A2M7U676_9BACT</name>
<organism evidence="3 4">
    <name type="scientific">Candidatus Roizmanbacteria bacterium CG_4_10_14_0_2_um_filter_36_9</name>
    <dbReference type="NCBI Taxonomy" id="1974823"/>
    <lineage>
        <taxon>Bacteria</taxon>
        <taxon>Candidatus Roizmaniibacteriota</taxon>
    </lineage>
</organism>
<dbReference type="Pfam" id="PF01323">
    <property type="entry name" value="DSBA"/>
    <property type="match status" value="1"/>
</dbReference>
<gene>
    <name evidence="3" type="ORF">COY14_00025</name>
</gene>
<reference evidence="4" key="1">
    <citation type="submission" date="2017-09" db="EMBL/GenBank/DDBJ databases">
        <title>Depth-based differentiation of microbial function through sediment-hosted aquifers and enrichment of novel symbionts in the deep terrestrial subsurface.</title>
        <authorList>
            <person name="Probst A.J."/>
            <person name="Ladd B."/>
            <person name="Jarett J.K."/>
            <person name="Geller-Mcgrath D.E."/>
            <person name="Sieber C.M.K."/>
            <person name="Emerson J.B."/>
            <person name="Anantharaman K."/>
            <person name="Thomas B.C."/>
            <person name="Malmstrom R."/>
            <person name="Stieglmeier M."/>
            <person name="Klingl A."/>
            <person name="Woyke T."/>
            <person name="Ryan C.M."/>
            <person name="Banfield J.F."/>
        </authorList>
    </citation>
    <scope>NUCLEOTIDE SEQUENCE [LARGE SCALE GENOMIC DNA]</scope>
</reference>
<proteinExistence type="predicted"/>
<keyword evidence="1" id="KW-0812">Transmembrane</keyword>
<dbReference type="SUPFAM" id="SSF52833">
    <property type="entry name" value="Thioredoxin-like"/>
    <property type="match status" value="1"/>
</dbReference>
<evidence type="ECO:0000259" key="2">
    <source>
        <dbReference type="Pfam" id="PF01323"/>
    </source>
</evidence>
<dbReference type="Proteomes" id="UP000230027">
    <property type="component" value="Unassembled WGS sequence"/>
</dbReference>
<evidence type="ECO:0000256" key="1">
    <source>
        <dbReference type="SAM" id="Phobius"/>
    </source>
</evidence>
<feature type="domain" description="DSBA-like thioredoxin" evidence="2">
    <location>
        <begin position="86"/>
        <end position="154"/>
    </location>
</feature>